<evidence type="ECO:0000313" key="5">
    <source>
        <dbReference type="EMBL" id="KAH9631302.1"/>
    </source>
</evidence>
<feature type="region of interest" description="Disordered" evidence="4">
    <location>
        <begin position="1"/>
        <end position="61"/>
    </location>
</feature>
<dbReference type="Proteomes" id="UP000814243">
    <property type="component" value="Unassembled WGS sequence"/>
</dbReference>
<protein>
    <recommendedName>
        <fullName evidence="7">Protein lingerer</fullName>
    </recommendedName>
</protein>
<evidence type="ECO:0000256" key="2">
    <source>
        <dbReference type="ARBA" id="ARBA00022490"/>
    </source>
</evidence>
<evidence type="ECO:0000256" key="4">
    <source>
        <dbReference type="SAM" id="MobiDB-lite"/>
    </source>
</evidence>
<comment type="caution">
    <text evidence="5">The sequence shown here is derived from an EMBL/GenBank/DDBJ whole genome shotgun (WGS) entry which is preliminary data.</text>
</comment>
<feature type="compositionally biased region" description="Basic and acidic residues" evidence="4">
    <location>
        <begin position="15"/>
        <end position="39"/>
    </location>
</feature>
<gene>
    <name evidence="5" type="ORF">HF086_012553</name>
</gene>
<evidence type="ECO:0000313" key="6">
    <source>
        <dbReference type="Proteomes" id="UP000814243"/>
    </source>
</evidence>
<sequence>MSLGARATKGGAKRGAKDGKHAQDTRKSTEKTQSKEKVKPQATTEQIRMAHMIDRKSDDASDVRKMVLELMEMTCRTEEEVCSALHDSDNDMVVACNLLLEESQRIQGEWQTSEKKKKKPPAPAGNGELDPPRDPRSRSGPRPRRGSGERGDRGERGAAGERGPGGERARGEGSWRGGRGAPRGRGGARSRAGAPPRRLRPDRDPNCWNDPQPASVYTSNYGVYGSTDITSQRKPQRARVPPPSKIPSSAVEMPGGADGAMFLDVQFGALEPEALRDNTTPKPQFNQGVDRHTRFDCIITTGQPSNPD</sequence>
<dbReference type="InterPro" id="IPR051833">
    <property type="entry name" value="TC-DDR_regulator"/>
</dbReference>
<dbReference type="PANTHER" id="PTHR16308">
    <property type="entry name" value="UBIQUITIN ASSOCIATED PROTEIN 2-LIKE/LINGERER"/>
    <property type="match status" value="1"/>
</dbReference>
<dbReference type="SUPFAM" id="SSF46934">
    <property type="entry name" value="UBA-like"/>
    <property type="match status" value="1"/>
</dbReference>
<dbReference type="AlphaFoldDB" id="A0A922M6G2"/>
<keyword evidence="3" id="KW-0597">Phosphoprotein</keyword>
<proteinExistence type="predicted"/>
<feature type="compositionally biased region" description="Gly residues" evidence="4">
    <location>
        <begin position="174"/>
        <end position="187"/>
    </location>
</feature>
<feature type="compositionally biased region" description="Basic and acidic residues" evidence="4">
    <location>
        <begin position="51"/>
        <end position="61"/>
    </location>
</feature>
<dbReference type="Gene3D" id="1.10.8.10">
    <property type="entry name" value="DNA helicase RuvA subunit, C-terminal domain"/>
    <property type="match status" value="1"/>
</dbReference>
<feature type="compositionally biased region" description="Polar residues" evidence="4">
    <location>
        <begin position="215"/>
        <end position="233"/>
    </location>
</feature>
<feature type="compositionally biased region" description="Basic and acidic residues" evidence="4">
    <location>
        <begin position="146"/>
        <end position="173"/>
    </location>
</feature>
<dbReference type="GO" id="GO:0005634">
    <property type="term" value="C:nucleus"/>
    <property type="evidence" value="ECO:0007669"/>
    <property type="project" value="TreeGrafter"/>
</dbReference>
<accession>A0A922M6G2</accession>
<keyword evidence="2" id="KW-0963">Cytoplasm</keyword>
<name>A0A922M6G2_SPOEX</name>
<dbReference type="GO" id="GO:0005737">
    <property type="term" value="C:cytoplasm"/>
    <property type="evidence" value="ECO:0007669"/>
    <property type="project" value="UniProtKB-SubCell"/>
</dbReference>
<organism evidence="5 6">
    <name type="scientific">Spodoptera exigua</name>
    <name type="common">Beet armyworm</name>
    <name type="synonym">Noctua fulgens</name>
    <dbReference type="NCBI Taxonomy" id="7107"/>
    <lineage>
        <taxon>Eukaryota</taxon>
        <taxon>Metazoa</taxon>
        <taxon>Ecdysozoa</taxon>
        <taxon>Arthropoda</taxon>
        <taxon>Hexapoda</taxon>
        <taxon>Insecta</taxon>
        <taxon>Pterygota</taxon>
        <taxon>Neoptera</taxon>
        <taxon>Endopterygota</taxon>
        <taxon>Lepidoptera</taxon>
        <taxon>Glossata</taxon>
        <taxon>Ditrysia</taxon>
        <taxon>Noctuoidea</taxon>
        <taxon>Noctuidae</taxon>
        <taxon>Amphipyrinae</taxon>
        <taxon>Spodoptera</taxon>
    </lineage>
</organism>
<feature type="compositionally biased region" description="Low complexity" evidence="4">
    <location>
        <begin position="1"/>
        <end position="10"/>
    </location>
</feature>
<evidence type="ECO:0008006" key="7">
    <source>
        <dbReference type="Google" id="ProtNLM"/>
    </source>
</evidence>
<dbReference type="InterPro" id="IPR009060">
    <property type="entry name" value="UBA-like_sf"/>
</dbReference>
<evidence type="ECO:0000256" key="1">
    <source>
        <dbReference type="ARBA" id="ARBA00004496"/>
    </source>
</evidence>
<feature type="region of interest" description="Disordered" evidence="4">
    <location>
        <begin position="107"/>
        <end position="257"/>
    </location>
</feature>
<evidence type="ECO:0000256" key="3">
    <source>
        <dbReference type="ARBA" id="ARBA00022553"/>
    </source>
</evidence>
<reference evidence="5" key="1">
    <citation type="journal article" date="2021" name="G3 (Bethesda)">
        <title>Genome and transcriptome analysis of the beet armyworm Spodoptera exigua reveals targets for pest control. .</title>
        <authorList>
            <person name="Simon S."/>
            <person name="Breeschoten T."/>
            <person name="Jansen H.J."/>
            <person name="Dirks R.P."/>
            <person name="Schranz M.E."/>
            <person name="Ros V.I.D."/>
        </authorList>
    </citation>
    <scope>NUCLEOTIDE SEQUENCE</scope>
    <source>
        <strain evidence="5">TB_SE_WUR_2020</strain>
    </source>
</reference>
<dbReference type="InterPro" id="IPR022166">
    <property type="entry name" value="UBAP2/Lig"/>
</dbReference>
<dbReference type="Pfam" id="PF12478">
    <property type="entry name" value="UBAP2-Lig"/>
    <property type="match status" value="1"/>
</dbReference>
<dbReference type="EMBL" id="JACEFF010000766">
    <property type="protein sequence ID" value="KAH9631302.1"/>
    <property type="molecule type" value="Genomic_DNA"/>
</dbReference>
<dbReference type="PANTHER" id="PTHR16308:SF13">
    <property type="entry name" value="PROTEIN LINGERER"/>
    <property type="match status" value="1"/>
</dbReference>
<comment type="subcellular location">
    <subcellularLocation>
        <location evidence="1">Cytoplasm</location>
    </subcellularLocation>
</comment>
<dbReference type="CDD" id="cd14277">
    <property type="entry name" value="UBA_UBP2_like"/>
    <property type="match status" value="1"/>
</dbReference>